<dbReference type="Proteomes" id="UP000269945">
    <property type="component" value="Unassembled WGS sequence"/>
</dbReference>
<protein>
    <submittedName>
        <fullName evidence="1">Uncharacterized protein</fullName>
    </submittedName>
</protein>
<evidence type="ECO:0000313" key="1">
    <source>
        <dbReference type="EMBL" id="VCW72091.1"/>
    </source>
</evidence>
<feature type="non-terminal residue" evidence="1">
    <location>
        <position position="1"/>
    </location>
</feature>
<organism evidence="1 2">
    <name type="scientific">Gulo gulo</name>
    <name type="common">Wolverine</name>
    <name type="synonym">Gluton</name>
    <dbReference type="NCBI Taxonomy" id="48420"/>
    <lineage>
        <taxon>Eukaryota</taxon>
        <taxon>Metazoa</taxon>
        <taxon>Chordata</taxon>
        <taxon>Craniata</taxon>
        <taxon>Vertebrata</taxon>
        <taxon>Euteleostomi</taxon>
        <taxon>Mammalia</taxon>
        <taxon>Eutheria</taxon>
        <taxon>Laurasiatheria</taxon>
        <taxon>Carnivora</taxon>
        <taxon>Caniformia</taxon>
        <taxon>Musteloidea</taxon>
        <taxon>Mustelidae</taxon>
        <taxon>Guloninae</taxon>
        <taxon>Gulo</taxon>
    </lineage>
</organism>
<proteinExistence type="predicted"/>
<comment type="caution">
    <text evidence="1">The sequence shown here is derived from an EMBL/GenBank/DDBJ whole genome shotgun (WGS) entry which is preliminary data.</text>
</comment>
<name>A0A9X9PX78_GULGU</name>
<keyword evidence="2" id="KW-1185">Reference proteome</keyword>
<dbReference type="AlphaFoldDB" id="A0A9X9PX78"/>
<gene>
    <name evidence="1" type="ORF">BN2614_LOCUS2</name>
</gene>
<evidence type="ECO:0000313" key="2">
    <source>
        <dbReference type="Proteomes" id="UP000269945"/>
    </source>
</evidence>
<dbReference type="EMBL" id="CYRY02006622">
    <property type="protein sequence ID" value="VCW72091.1"/>
    <property type="molecule type" value="Genomic_DNA"/>
</dbReference>
<sequence>KAHVNRGKHCDHLCTLAVIVCIQQVRKKAWEKHRKAEVKNSLKMCSQSSRAVSHQEAPNIGRMCILFCWQTDTY</sequence>
<reference evidence="1 2" key="1">
    <citation type="submission" date="2018-10" db="EMBL/GenBank/DDBJ databases">
        <authorList>
            <person name="Ekblom R."/>
            <person name="Jareborg N."/>
        </authorList>
    </citation>
    <scope>NUCLEOTIDE SEQUENCE [LARGE SCALE GENOMIC DNA]</scope>
    <source>
        <tissue evidence="1">Muscle</tissue>
    </source>
</reference>
<accession>A0A9X9PX78</accession>